<dbReference type="PROSITE" id="PS00599">
    <property type="entry name" value="AA_TRANSFER_CLASS_2"/>
    <property type="match status" value="1"/>
</dbReference>
<gene>
    <name evidence="15" type="primary">bioF</name>
    <name evidence="15" type="ORF">EHRUM2_02020</name>
</gene>
<dbReference type="EC" id="2.3.1.47" evidence="5"/>
<evidence type="ECO:0000259" key="14">
    <source>
        <dbReference type="Pfam" id="PF00155"/>
    </source>
</evidence>
<sequence length="367" mass="41399">MLDQVLNKELIELRYSNIYRELPKVTRYDAGYMAYHDGKKLISFSCNNYLGLIGHPLLKKSAIDAINLYGVGAGASRMVTGDNLIYYSLESKLAKLYDKEKALVFSSGYLTNIGIISSLVNRHDMIISDKLVHSSIIDGIKLSQAKNYRFKHNDYLDCEYILKKYRNLHRRCLIIVEQIYSMDGDIAPTKQLKMLAEKYDAWLVIDCAHSFGLMMHCDADIYIGTLSKAVGVLGGYVCASEIVIKYIQNKARTFMYTTALPPMIIAAANSALDIIGKSVIDIPIKLARFFCNNLDFPEPNSHIVPIIMKDITAVLHAQKILKEEGFLVIAIRPPTSPTPRLRLVFNASHKLSDVKRLCKVLKQKKIV</sequence>
<keyword evidence="9 13" id="KW-0663">Pyridoxal phosphate</keyword>
<evidence type="ECO:0000256" key="10">
    <source>
        <dbReference type="ARBA" id="ARBA00032610"/>
    </source>
</evidence>
<comment type="subunit">
    <text evidence="4">Homodimer.</text>
</comment>
<organism evidence="15 16">
    <name type="scientific">Ehrlichia ruminantium</name>
    <name type="common">heartwater rickettsia</name>
    <name type="synonym">Cowdria ruminantium</name>
    <dbReference type="NCBI Taxonomy" id="779"/>
    <lineage>
        <taxon>Bacteria</taxon>
        <taxon>Pseudomonadati</taxon>
        <taxon>Pseudomonadota</taxon>
        <taxon>Alphaproteobacteria</taxon>
        <taxon>Rickettsiales</taxon>
        <taxon>Anaplasmataceae</taxon>
        <taxon>Ehrlichia</taxon>
    </lineage>
</organism>
<keyword evidence="7" id="KW-0808">Transferase</keyword>
<dbReference type="AlphaFoldDB" id="A0A170RNN1"/>
<comment type="cofactor">
    <cofactor evidence="1 13">
        <name>pyridoxal 5'-phosphate</name>
        <dbReference type="ChEBI" id="CHEBI:597326"/>
    </cofactor>
</comment>
<evidence type="ECO:0000256" key="7">
    <source>
        <dbReference type="ARBA" id="ARBA00022679"/>
    </source>
</evidence>
<dbReference type="GO" id="GO:0008710">
    <property type="term" value="F:8-amino-7-oxononanoate synthase activity"/>
    <property type="evidence" value="ECO:0007669"/>
    <property type="project" value="UniProtKB-EC"/>
</dbReference>
<evidence type="ECO:0000256" key="12">
    <source>
        <dbReference type="ARBA" id="ARBA00047715"/>
    </source>
</evidence>
<keyword evidence="8" id="KW-0093">Biotin biosynthesis</keyword>
<dbReference type="GO" id="GO:0030170">
    <property type="term" value="F:pyridoxal phosphate binding"/>
    <property type="evidence" value="ECO:0007669"/>
    <property type="project" value="InterPro"/>
</dbReference>
<dbReference type="STRING" id="779.GCA_002019755_00189"/>
<evidence type="ECO:0000256" key="1">
    <source>
        <dbReference type="ARBA" id="ARBA00001933"/>
    </source>
</evidence>
<dbReference type="GO" id="GO:0009102">
    <property type="term" value="P:biotin biosynthetic process"/>
    <property type="evidence" value="ECO:0007669"/>
    <property type="project" value="UniProtKB-KW"/>
</dbReference>
<dbReference type="Gene3D" id="3.40.640.10">
    <property type="entry name" value="Type I PLP-dependent aspartate aminotransferase-like (Major domain)"/>
    <property type="match status" value="1"/>
</dbReference>
<evidence type="ECO:0000256" key="13">
    <source>
        <dbReference type="RuleBase" id="RU003693"/>
    </source>
</evidence>
<dbReference type="EMBL" id="BDDL01000021">
    <property type="protein sequence ID" value="GAT76999.1"/>
    <property type="molecule type" value="Genomic_DNA"/>
</dbReference>
<dbReference type="RefSeq" id="WP_065432394.1">
    <property type="nucleotide sequence ID" value="NZ_BDDL01000021.1"/>
</dbReference>
<evidence type="ECO:0000313" key="16">
    <source>
        <dbReference type="Proteomes" id="UP000092677"/>
    </source>
</evidence>
<dbReference type="PANTHER" id="PTHR13693">
    <property type="entry name" value="CLASS II AMINOTRANSFERASE/8-AMINO-7-OXONONANOATE SYNTHASE"/>
    <property type="match status" value="1"/>
</dbReference>
<protein>
    <recommendedName>
        <fullName evidence="6">5-aminolevulinate synthase</fullName>
        <ecNumber evidence="5">2.3.1.47</ecNumber>
    </recommendedName>
    <alternativeName>
        <fullName evidence="10">7-keto-8-amino-pelargonic acid synthase</fullName>
    </alternativeName>
    <alternativeName>
        <fullName evidence="11">8-amino-7-ketopelargonate synthase</fullName>
    </alternativeName>
</protein>
<evidence type="ECO:0000256" key="2">
    <source>
        <dbReference type="ARBA" id="ARBA00004746"/>
    </source>
</evidence>
<dbReference type="PANTHER" id="PTHR13693:SF100">
    <property type="entry name" value="8-AMINO-7-OXONONANOATE SYNTHASE"/>
    <property type="match status" value="1"/>
</dbReference>
<dbReference type="InterPro" id="IPR004839">
    <property type="entry name" value="Aminotransferase_I/II_large"/>
</dbReference>
<evidence type="ECO:0000256" key="9">
    <source>
        <dbReference type="ARBA" id="ARBA00022898"/>
    </source>
</evidence>
<evidence type="ECO:0000256" key="11">
    <source>
        <dbReference type="ARBA" id="ARBA00033381"/>
    </source>
</evidence>
<evidence type="ECO:0000256" key="8">
    <source>
        <dbReference type="ARBA" id="ARBA00022756"/>
    </source>
</evidence>
<proteinExistence type="inferred from homology"/>
<comment type="similarity">
    <text evidence="3">Belongs to the class-II pyridoxal-phosphate-dependent aminotransferase family. BioF subfamily.</text>
</comment>
<evidence type="ECO:0000256" key="3">
    <source>
        <dbReference type="ARBA" id="ARBA00010008"/>
    </source>
</evidence>
<feature type="domain" description="Aminotransferase class I/classII large" evidence="14">
    <location>
        <begin position="40"/>
        <end position="361"/>
    </location>
</feature>
<dbReference type="Proteomes" id="UP000092677">
    <property type="component" value="Unassembled WGS sequence"/>
</dbReference>
<evidence type="ECO:0000256" key="6">
    <source>
        <dbReference type="ARBA" id="ARBA00017999"/>
    </source>
</evidence>
<name>A0A170RNN1_EHRRU</name>
<dbReference type="InterPro" id="IPR015421">
    <property type="entry name" value="PyrdxlP-dep_Trfase_major"/>
</dbReference>
<evidence type="ECO:0000313" key="15">
    <source>
        <dbReference type="EMBL" id="GAT76999.1"/>
    </source>
</evidence>
<dbReference type="InterPro" id="IPR015424">
    <property type="entry name" value="PyrdxlP-dep_Trfase"/>
</dbReference>
<comment type="pathway">
    <text evidence="2">Cofactor biosynthesis; biotin biosynthesis.</text>
</comment>
<dbReference type="InterPro" id="IPR001917">
    <property type="entry name" value="Aminotrans_II_pyridoxalP_BS"/>
</dbReference>
<comment type="caution">
    <text evidence="15">The sequence shown here is derived from an EMBL/GenBank/DDBJ whole genome shotgun (WGS) entry which is preliminary data.</text>
</comment>
<evidence type="ECO:0000256" key="5">
    <source>
        <dbReference type="ARBA" id="ARBA00013187"/>
    </source>
</evidence>
<evidence type="ECO:0000256" key="4">
    <source>
        <dbReference type="ARBA" id="ARBA00011738"/>
    </source>
</evidence>
<dbReference type="SUPFAM" id="SSF53383">
    <property type="entry name" value="PLP-dependent transferases"/>
    <property type="match status" value="1"/>
</dbReference>
<comment type="catalytic activity">
    <reaction evidence="12">
        <text>6-carboxyhexanoyl-[ACP] + L-alanine + H(+) = (8S)-8-amino-7-oxononanoate + holo-[ACP] + CO2</text>
        <dbReference type="Rhea" id="RHEA:42288"/>
        <dbReference type="Rhea" id="RHEA-COMP:9685"/>
        <dbReference type="Rhea" id="RHEA-COMP:9955"/>
        <dbReference type="ChEBI" id="CHEBI:15378"/>
        <dbReference type="ChEBI" id="CHEBI:16526"/>
        <dbReference type="ChEBI" id="CHEBI:57972"/>
        <dbReference type="ChEBI" id="CHEBI:64479"/>
        <dbReference type="ChEBI" id="CHEBI:78846"/>
        <dbReference type="ChEBI" id="CHEBI:149468"/>
        <dbReference type="EC" id="2.3.1.47"/>
    </reaction>
</comment>
<reference evidence="16" key="1">
    <citation type="submission" date="2016-05" db="EMBL/GenBank/DDBJ databases">
        <title>Draft genome sequences of four strains of Ehrlichia ruminantium, a tick-borne pathogen of ruminants, isolated from Zimbabwe, The Gambia and Ghana.</title>
        <authorList>
            <person name="Nakao R."/>
            <person name="Jongejan F."/>
            <person name="Sugimoto C."/>
        </authorList>
    </citation>
    <scope>NUCLEOTIDE SEQUENCE [LARGE SCALE GENOMIC DNA]</scope>
    <source>
        <strain evidence="16">Kerr Seringe</strain>
    </source>
</reference>
<dbReference type="Pfam" id="PF00155">
    <property type="entry name" value="Aminotran_1_2"/>
    <property type="match status" value="1"/>
</dbReference>
<dbReference type="Gene3D" id="3.90.1150.10">
    <property type="entry name" value="Aspartate Aminotransferase, domain 1"/>
    <property type="match status" value="1"/>
</dbReference>
<accession>A0A170RNN1</accession>
<dbReference type="InterPro" id="IPR050087">
    <property type="entry name" value="AON_synthase_class-II"/>
</dbReference>
<dbReference type="InterPro" id="IPR015422">
    <property type="entry name" value="PyrdxlP-dep_Trfase_small"/>
</dbReference>